<dbReference type="VEuPathDB" id="VectorBase:GAUT025173"/>
<evidence type="ECO:0000313" key="3">
    <source>
        <dbReference type="Proteomes" id="UP000078200"/>
    </source>
</evidence>
<evidence type="ECO:0000256" key="1">
    <source>
        <dbReference type="SAM" id="Phobius"/>
    </source>
</evidence>
<dbReference type="AlphaFoldDB" id="A0A1A9V430"/>
<protein>
    <submittedName>
        <fullName evidence="2">Uncharacterized protein</fullName>
    </submittedName>
</protein>
<feature type="transmembrane region" description="Helical" evidence="1">
    <location>
        <begin position="40"/>
        <end position="69"/>
    </location>
</feature>
<dbReference type="Proteomes" id="UP000078200">
    <property type="component" value="Unassembled WGS sequence"/>
</dbReference>
<reference evidence="2" key="1">
    <citation type="submission" date="2020-05" db="UniProtKB">
        <authorList>
            <consortium name="EnsemblMetazoa"/>
        </authorList>
    </citation>
    <scope>IDENTIFICATION</scope>
    <source>
        <strain evidence="2">TTRI</strain>
    </source>
</reference>
<keyword evidence="1" id="KW-0812">Transmembrane</keyword>
<keyword evidence="1" id="KW-1133">Transmembrane helix</keyword>
<keyword evidence="3" id="KW-1185">Reference proteome</keyword>
<dbReference type="EnsemblMetazoa" id="GAUT025173-RA">
    <property type="protein sequence ID" value="GAUT025173-PA"/>
    <property type="gene ID" value="GAUT025173"/>
</dbReference>
<sequence>MSVSARCEHNTTPTTPDQLPLTLLMSLCDDYSLPLKDFNLLFFLDIFSFHLIFPKVAILVFFCPAYLLMTYLHVLRWTKGILWSLHTQLTSGRSMLQYASVAKRRSCRCHINASESVQKTAVNF</sequence>
<accession>A0A1A9V430</accession>
<organism evidence="2 3">
    <name type="scientific">Glossina austeni</name>
    <name type="common">Savannah tsetse fly</name>
    <dbReference type="NCBI Taxonomy" id="7395"/>
    <lineage>
        <taxon>Eukaryota</taxon>
        <taxon>Metazoa</taxon>
        <taxon>Ecdysozoa</taxon>
        <taxon>Arthropoda</taxon>
        <taxon>Hexapoda</taxon>
        <taxon>Insecta</taxon>
        <taxon>Pterygota</taxon>
        <taxon>Neoptera</taxon>
        <taxon>Endopterygota</taxon>
        <taxon>Diptera</taxon>
        <taxon>Brachycera</taxon>
        <taxon>Muscomorpha</taxon>
        <taxon>Hippoboscoidea</taxon>
        <taxon>Glossinidae</taxon>
        <taxon>Glossina</taxon>
    </lineage>
</organism>
<proteinExistence type="predicted"/>
<evidence type="ECO:0000313" key="2">
    <source>
        <dbReference type="EnsemblMetazoa" id="GAUT025173-PA"/>
    </source>
</evidence>
<keyword evidence="1" id="KW-0472">Membrane</keyword>
<name>A0A1A9V430_GLOAU</name>